<dbReference type="UniPathway" id="UPA00056">
    <property type="reaction ID" value="UER00092"/>
</dbReference>
<dbReference type="GO" id="GO:0016853">
    <property type="term" value="F:isomerase activity"/>
    <property type="evidence" value="ECO:0007669"/>
    <property type="project" value="UniProtKB-KW"/>
</dbReference>
<feature type="binding site" evidence="9">
    <location>
        <position position="10"/>
    </location>
    <ligand>
        <name>NADPH</name>
        <dbReference type="ChEBI" id="CHEBI:57783"/>
    </ligand>
</feature>
<dbReference type="PANTHER" id="PTHR30525:SF0">
    <property type="entry name" value="1-DEOXY-D-XYLULOSE 5-PHOSPHATE REDUCTOISOMERASE, CHLOROPLASTIC"/>
    <property type="match status" value="1"/>
</dbReference>
<dbReference type="AlphaFoldDB" id="A0A2I7K8I2"/>
<dbReference type="NCBIfam" id="TIGR00243">
    <property type="entry name" value="Dxr"/>
    <property type="match status" value="1"/>
</dbReference>
<dbReference type="Gene3D" id="1.10.1740.10">
    <property type="match status" value="1"/>
</dbReference>
<feature type="binding site" evidence="9">
    <location>
        <position position="173"/>
    </location>
    <ligand>
        <name>1-deoxy-D-xylulose 5-phosphate</name>
        <dbReference type="ChEBI" id="CHEBI:57792"/>
    </ligand>
</feature>
<feature type="binding site" evidence="9">
    <location>
        <position position="36"/>
    </location>
    <ligand>
        <name>NADPH</name>
        <dbReference type="ChEBI" id="CHEBI:57783"/>
    </ligand>
</feature>
<dbReference type="GO" id="GO:0070402">
    <property type="term" value="F:NADPH binding"/>
    <property type="evidence" value="ECO:0007669"/>
    <property type="project" value="InterPro"/>
</dbReference>
<dbReference type="GO" id="GO:0051484">
    <property type="term" value="P:isopentenyl diphosphate biosynthetic process, methylerythritol 4-phosphate pathway involved in terpenoid biosynthetic process"/>
    <property type="evidence" value="ECO:0007669"/>
    <property type="project" value="UniProtKB-ARBA"/>
</dbReference>
<feature type="binding site" evidence="9">
    <location>
        <position position="13"/>
    </location>
    <ligand>
        <name>NADPH</name>
        <dbReference type="ChEBI" id="CHEBI:57783"/>
    </ligand>
</feature>
<feature type="binding site" evidence="9">
    <location>
        <position position="122"/>
    </location>
    <ligand>
        <name>1-deoxy-D-xylulose 5-phosphate</name>
        <dbReference type="ChEBI" id="CHEBI:57792"/>
    </ligand>
</feature>
<protein>
    <recommendedName>
        <fullName evidence="9">1-deoxy-D-xylulose 5-phosphate reductoisomerase</fullName>
        <shortName evidence="9">DXP reductoisomerase</shortName>
        <ecNumber evidence="9">1.1.1.267</ecNumber>
    </recommendedName>
    <alternativeName>
        <fullName evidence="9">1-deoxyxylulose-5-phosphate reductoisomerase</fullName>
    </alternativeName>
    <alternativeName>
        <fullName evidence="9">2-C-methyl-D-erythritol 4-phosphate synthase</fullName>
    </alternativeName>
</protein>
<feature type="binding site" evidence="9">
    <location>
        <position position="214"/>
    </location>
    <ligand>
        <name>1-deoxy-D-xylulose 5-phosphate</name>
        <dbReference type="ChEBI" id="CHEBI:57792"/>
    </ligand>
</feature>
<evidence type="ECO:0000256" key="4">
    <source>
        <dbReference type="ARBA" id="ARBA00022857"/>
    </source>
</evidence>
<evidence type="ECO:0000256" key="9">
    <source>
        <dbReference type="HAMAP-Rule" id="MF_00183"/>
    </source>
</evidence>
<dbReference type="EMBL" id="CP010725">
    <property type="protein sequence ID" value="AUQ98863.1"/>
    <property type="molecule type" value="Genomic_DNA"/>
</dbReference>
<feature type="binding site" evidence="9">
    <location>
        <position position="149"/>
    </location>
    <ligand>
        <name>Mn(2+)</name>
        <dbReference type="ChEBI" id="CHEBI:29035"/>
    </ligand>
</feature>
<evidence type="ECO:0000256" key="6">
    <source>
        <dbReference type="ARBA" id="ARBA00023211"/>
    </source>
</evidence>
<dbReference type="InterPro" id="IPR026877">
    <property type="entry name" value="DXPR_C"/>
</dbReference>
<evidence type="ECO:0000313" key="14">
    <source>
        <dbReference type="Proteomes" id="UP000236447"/>
    </source>
</evidence>
<feature type="binding site" evidence="9">
    <location>
        <position position="148"/>
    </location>
    <ligand>
        <name>1-deoxy-D-xylulose 5-phosphate</name>
        <dbReference type="ChEBI" id="CHEBI:57792"/>
    </ligand>
</feature>
<dbReference type="InterPro" id="IPR036291">
    <property type="entry name" value="NAD(P)-bd_dom_sf"/>
</dbReference>
<feature type="binding site" evidence="9">
    <location>
        <position position="218"/>
    </location>
    <ligand>
        <name>1-deoxy-D-xylulose 5-phosphate</name>
        <dbReference type="ChEBI" id="CHEBI:57792"/>
    </ligand>
</feature>
<evidence type="ECO:0000256" key="5">
    <source>
        <dbReference type="ARBA" id="ARBA00023002"/>
    </source>
</evidence>
<dbReference type="Pfam" id="PF08436">
    <property type="entry name" value="DXP_redisom_C"/>
    <property type="match status" value="1"/>
</dbReference>
<dbReference type="InterPro" id="IPR036169">
    <property type="entry name" value="DXPR_C_sf"/>
</dbReference>
<evidence type="ECO:0000313" key="13">
    <source>
        <dbReference type="EMBL" id="AUQ98863.1"/>
    </source>
</evidence>
<dbReference type="SUPFAM" id="SSF55347">
    <property type="entry name" value="Glyceraldehyde-3-phosphate dehydrogenase-like, C-terminal domain"/>
    <property type="match status" value="1"/>
</dbReference>
<dbReference type="SUPFAM" id="SSF51735">
    <property type="entry name" value="NAD(P)-binding Rossmann-fold domains"/>
    <property type="match status" value="1"/>
</dbReference>
<evidence type="ECO:0000256" key="2">
    <source>
        <dbReference type="ARBA" id="ARBA00006825"/>
    </source>
</evidence>
<keyword evidence="6 9" id="KW-0464">Manganese</keyword>
<feature type="binding site" evidence="9">
    <location>
        <position position="215"/>
    </location>
    <ligand>
        <name>1-deoxy-D-xylulose 5-phosphate</name>
        <dbReference type="ChEBI" id="CHEBI:57792"/>
    </ligand>
</feature>
<dbReference type="InterPro" id="IPR003821">
    <property type="entry name" value="DXP_reductoisomerase"/>
</dbReference>
<dbReference type="PIRSF" id="PIRSF006205">
    <property type="entry name" value="Dxp_reductismrs"/>
    <property type="match status" value="1"/>
</dbReference>
<keyword evidence="5 9" id="KW-0560">Oxidoreductase</keyword>
<accession>A0A2I7K8I2</accession>
<keyword evidence="9" id="KW-0460">Magnesium</keyword>
<evidence type="ECO:0000256" key="7">
    <source>
        <dbReference type="ARBA" id="ARBA00023229"/>
    </source>
</evidence>
<evidence type="ECO:0000259" key="11">
    <source>
        <dbReference type="Pfam" id="PF08436"/>
    </source>
</evidence>
<keyword evidence="4 9" id="KW-0521">NADP</keyword>
<evidence type="ECO:0000259" key="10">
    <source>
        <dbReference type="Pfam" id="PF02670"/>
    </source>
</evidence>
<comment type="pathway">
    <text evidence="1 9">Isoprenoid biosynthesis; isopentenyl diphosphate biosynthesis via DXP pathway; isopentenyl diphosphate from 1-deoxy-D-xylulose 5-phosphate: step 1/6.</text>
</comment>
<dbReference type="Proteomes" id="UP000236447">
    <property type="component" value="Chromosome"/>
</dbReference>
<dbReference type="HAMAP" id="MF_00183">
    <property type="entry name" value="DXP_reductoisom"/>
    <property type="match status" value="1"/>
</dbReference>
<organism evidence="13 14">
    <name type="scientific">Phaeobacter inhibens</name>
    <dbReference type="NCBI Taxonomy" id="221822"/>
    <lineage>
        <taxon>Bacteria</taxon>
        <taxon>Pseudomonadati</taxon>
        <taxon>Pseudomonadota</taxon>
        <taxon>Alphaproteobacteria</taxon>
        <taxon>Rhodobacterales</taxon>
        <taxon>Roseobacteraceae</taxon>
        <taxon>Phaeobacter</taxon>
    </lineage>
</organism>
<feature type="binding site" evidence="9">
    <location>
        <position position="209"/>
    </location>
    <ligand>
        <name>1-deoxy-D-xylulose 5-phosphate</name>
        <dbReference type="ChEBI" id="CHEBI:57792"/>
    </ligand>
</feature>
<dbReference type="GO" id="GO:0030145">
    <property type="term" value="F:manganese ion binding"/>
    <property type="evidence" value="ECO:0007669"/>
    <property type="project" value="TreeGrafter"/>
</dbReference>
<proteinExistence type="inferred from homology"/>
<feature type="binding site" evidence="9">
    <location>
        <position position="147"/>
    </location>
    <ligand>
        <name>Mn(2+)</name>
        <dbReference type="ChEBI" id="CHEBI:29035"/>
    </ligand>
</feature>
<comment type="caution">
    <text evidence="9">Lacks conserved residue(s) required for the propagation of feature annotation.</text>
</comment>
<dbReference type="RefSeq" id="WP_102883392.1">
    <property type="nucleotide sequence ID" value="NZ_CP010725.1"/>
</dbReference>
<feature type="binding site" evidence="9">
    <location>
        <position position="218"/>
    </location>
    <ligand>
        <name>Mn(2+)</name>
        <dbReference type="ChEBI" id="CHEBI:29035"/>
    </ligand>
</feature>
<comment type="cofactor">
    <cofactor evidence="9">
        <name>Mg(2+)</name>
        <dbReference type="ChEBI" id="CHEBI:18420"/>
    </cofactor>
    <cofactor evidence="9">
        <name>Mn(2+)</name>
        <dbReference type="ChEBI" id="CHEBI:29035"/>
    </cofactor>
</comment>
<reference evidence="13 14" key="1">
    <citation type="journal article" date="2017" name="Front. Microbiol.">
        <title>Phaeobacter piscinae sp. nov., a species of the Roseobacter group and potential aquaculture probiont.</title>
        <authorList>
            <person name="Sonnenschein E.C."/>
            <person name="Phippen C.B.W."/>
            <person name="Nielsen K.F."/>
            <person name="Mateiu R.V."/>
            <person name="Melchiorsen J."/>
            <person name="Gram L."/>
            <person name="Overmann J."/>
            <person name="Freese H.M."/>
        </authorList>
    </citation>
    <scope>NUCLEOTIDE SEQUENCE [LARGE SCALE GENOMIC DNA]</scope>
    <source>
        <strain evidence="13 14">P88</strain>
    </source>
</reference>
<feature type="domain" description="1-deoxy-D-xylulose 5-phosphate reductoisomerase N-terminal" evidence="10">
    <location>
        <begin position="4"/>
        <end position="129"/>
    </location>
</feature>
<dbReference type="Pfam" id="PF02670">
    <property type="entry name" value="DXP_reductoisom"/>
    <property type="match status" value="1"/>
</dbReference>
<keyword evidence="3 9" id="KW-0479">Metal-binding</keyword>
<dbReference type="InterPro" id="IPR013644">
    <property type="entry name" value="DXP_reductoisomerase_C"/>
</dbReference>
<dbReference type="InterPro" id="IPR013512">
    <property type="entry name" value="DXP_reductoisomerase_N"/>
</dbReference>
<evidence type="ECO:0000256" key="3">
    <source>
        <dbReference type="ARBA" id="ARBA00022723"/>
    </source>
</evidence>
<feature type="binding site" evidence="9">
    <location>
        <position position="196"/>
    </location>
    <ligand>
        <name>1-deoxy-D-xylulose 5-phosphate</name>
        <dbReference type="ChEBI" id="CHEBI:57792"/>
    </ligand>
</feature>
<dbReference type="PANTHER" id="PTHR30525">
    <property type="entry name" value="1-DEOXY-D-XYLULOSE 5-PHOSPHATE REDUCTOISOMERASE"/>
    <property type="match status" value="1"/>
</dbReference>
<comment type="similarity">
    <text evidence="2 9">Belongs to the DXR family.</text>
</comment>
<feature type="binding site" evidence="9">
    <location>
        <position position="11"/>
    </location>
    <ligand>
        <name>NADPH</name>
        <dbReference type="ChEBI" id="CHEBI:57783"/>
    </ligand>
</feature>
<comment type="function">
    <text evidence="9">Catalyzes the NADPH-dependent rearrangement and reduction of 1-deoxy-D-xylulose-5-phosphate (DXP) to 2-C-methyl-D-erythritol 4-phosphate (MEP).</text>
</comment>
<reference evidence="13 14" key="2">
    <citation type="journal article" date="2017" name="Genome Biol. Evol.">
        <title>Trajectories and Drivers of Genome Evolution in Surface-Associated Marine Phaeobacter.</title>
        <authorList>
            <person name="Freese H.M."/>
            <person name="Sikorski J."/>
            <person name="Bunk B."/>
            <person name="Scheuner C."/>
            <person name="Meier-Kolthoff J.P."/>
            <person name="Sproer C."/>
            <person name="Gram L."/>
            <person name="Overmann J."/>
        </authorList>
    </citation>
    <scope>NUCLEOTIDE SEQUENCE [LARGE SCALE GENOMIC DNA]</scope>
    <source>
        <strain evidence="13 14">P88</strain>
    </source>
</reference>
<dbReference type="FunFam" id="3.40.50.720:FF:000045">
    <property type="entry name" value="1-deoxy-D-xylulose 5-phosphate reductoisomerase"/>
    <property type="match status" value="1"/>
</dbReference>
<feature type="binding site" evidence="9">
    <location>
        <position position="12"/>
    </location>
    <ligand>
        <name>NADPH</name>
        <dbReference type="ChEBI" id="CHEBI:57783"/>
    </ligand>
</feature>
<name>A0A2I7K8I2_9RHOB</name>
<evidence type="ECO:0000256" key="8">
    <source>
        <dbReference type="ARBA" id="ARBA00048543"/>
    </source>
</evidence>
<dbReference type="GO" id="GO:0030604">
    <property type="term" value="F:1-deoxy-D-xylulose-5-phosphate reductoisomerase activity"/>
    <property type="evidence" value="ECO:0007669"/>
    <property type="project" value="UniProtKB-UniRule"/>
</dbReference>
<keyword evidence="13" id="KW-0413">Isomerase</keyword>
<evidence type="ECO:0000256" key="1">
    <source>
        <dbReference type="ARBA" id="ARBA00005094"/>
    </source>
</evidence>
<feature type="binding site" evidence="9">
    <location>
        <position position="202"/>
    </location>
    <ligand>
        <name>NADPH</name>
        <dbReference type="ChEBI" id="CHEBI:57783"/>
    </ligand>
</feature>
<dbReference type="Gene3D" id="3.40.50.720">
    <property type="entry name" value="NAD(P)-binding Rossmann-like Domain"/>
    <property type="match status" value="1"/>
</dbReference>
<sequence length="390" mass="41597">MRKISIFGATGSIGQNTIDLIRRAPDDYDVVALSGGANISRLAQDAIALKADVAVTAYDDQLPALRAALAGSGVTVAAGQAALAEAAARPADWVMSAIVGAAGLAPGLEALKQGATLALANKESLVCAGALLLDTARRHNARLLPVDSEHSAVFQGLVGEDISAVERVVITASGGAFRDWPQEQLKTATVAQASSHPNWDMGQRITIDSASMFNKALEVIETREFFGVAPEQIEVVVHPESIVHALVGFRDGALMAHLGAPDMRHAIGYALHWPERRELPVERLDLARLAQLTFRAPDPARYPALRLAYDVMDRGGLMGAVFNAAKERALDHFIAGRIGFLDMAAVVARVLAQFDSADRGLDEAMTLDTVSRTDHLARMEADNAILDYVR</sequence>
<feature type="binding site" evidence="9">
    <location>
        <position position="149"/>
    </location>
    <ligand>
        <name>1-deoxy-D-xylulose 5-phosphate</name>
        <dbReference type="ChEBI" id="CHEBI:57792"/>
    </ligand>
</feature>
<comment type="catalytic activity">
    <reaction evidence="8">
        <text>2-C-methyl-D-erythritol 4-phosphate + NADP(+) = 1-deoxy-D-xylulose 5-phosphate + NADPH + H(+)</text>
        <dbReference type="Rhea" id="RHEA:13717"/>
        <dbReference type="ChEBI" id="CHEBI:15378"/>
        <dbReference type="ChEBI" id="CHEBI:57783"/>
        <dbReference type="ChEBI" id="CHEBI:57792"/>
        <dbReference type="ChEBI" id="CHEBI:58262"/>
        <dbReference type="ChEBI" id="CHEBI:58349"/>
        <dbReference type="EC" id="1.1.1.267"/>
    </reaction>
    <physiologicalReaction direction="right-to-left" evidence="8">
        <dbReference type="Rhea" id="RHEA:13719"/>
    </physiologicalReaction>
</comment>
<feature type="binding site" evidence="9">
    <location>
        <position position="38"/>
    </location>
    <ligand>
        <name>NADPH</name>
        <dbReference type="ChEBI" id="CHEBI:57783"/>
    </ligand>
</feature>
<feature type="domain" description="1-deoxy-D-xylulose 5-phosphate reductoisomerase C-terminal" evidence="11">
    <location>
        <begin position="143"/>
        <end position="226"/>
    </location>
</feature>
<keyword evidence="7 9" id="KW-0414">Isoprene biosynthesis</keyword>
<feature type="domain" description="DXP reductoisomerase C-terminal" evidence="12">
    <location>
        <begin position="258"/>
        <end position="377"/>
    </location>
</feature>
<feature type="binding site" evidence="9">
    <location>
        <position position="121"/>
    </location>
    <ligand>
        <name>NADPH</name>
        <dbReference type="ChEBI" id="CHEBI:57783"/>
    </ligand>
</feature>
<gene>
    <name evidence="9 13" type="primary">dxr</name>
    <name evidence="13" type="ORF">PhaeoP88_01486</name>
</gene>
<dbReference type="SUPFAM" id="SSF69055">
    <property type="entry name" value="1-deoxy-D-xylulose-5-phosphate reductoisomerase, C-terminal domain"/>
    <property type="match status" value="1"/>
</dbReference>
<dbReference type="Pfam" id="PF13288">
    <property type="entry name" value="DXPR_C"/>
    <property type="match status" value="1"/>
</dbReference>
<evidence type="ECO:0000259" key="12">
    <source>
        <dbReference type="Pfam" id="PF13288"/>
    </source>
</evidence>
<feature type="binding site" evidence="9">
    <location>
        <position position="123"/>
    </location>
    <ligand>
        <name>NADPH</name>
        <dbReference type="ChEBI" id="CHEBI:57783"/>
    </ligand>
</feature>
<dbReference type="EC" id="1.1.1.267" evidence="9"/>